<evidence type="ECO:0000256" key="6">
    <source>
        <dbReference type="ARBA" id="ARBA00022801"/>
    </source>
</evidence>
<keyword evidence="8" id="KW-0694">RNA-binding</keyword>
<evidence type="ECO:0000256" key="7">
    <source>
        <dbReference type="ARBA" id="ARBA00022842"/>
    </source>
</evidence>
<evidence type="ECO:0000256" key="14">
    <source>
        <dbReference type="ARBA" id="ARBA00048173"/>
    </source>
</evidence>
<dbReference type="OrthoDB" id="7691805at2759"/>
<dbReference type="GO" id="GO:0003964">
    <property type="term" value="F:RNA-directed DNA polymerase activity"/>
    <property type="evidence" value="ECO:0007669"/>
    <property type="project" value="UniProtKB-KW"/>
</dbReference>
<dbReference type="GO" id="GO:0003887">
    <property type="term" value="F:DNA-directed DNA polymerase activity"/>
    <property type="evidence" value="ECO:0007669"/>
    <property type="project" value="UniProtKB-KW"/>
</dbReference>
<keyword evidence="13" id="KW-0511">Multifunctional enzyme</keyword>
<keyword evidence="12" id="KW-0233">DNA recombination</keyword>
<keyword evidence="11" id="KW-0808">Transferase</keyword>
<dbReference type="Pfam" id="PF13976">
    <property type="entry name" value="gag_pre-integrs"/>
    <property type="match status" value="1"/>
</dbReference>
<dbReference type="SUPFAM" id="SSF53098">
    <property type="entry name" value="Ribonuclease H-like"/>
    <property type="match status" value="1"/>
</dbReference>
<keyword evidence="4" id="KW-0479">Metal-binding</keyword>
<dbReference type="PROSITE" id="PS50994">
    <property type="entry name" value="INTEGRASE"/>
    <property type="match status" value="1"/>
</dbReference>
<dbReference type="Gene3D" id="3.30.420.10">
    <property type="entry name" value="Ribonuclease H-like superfamily/Ribonuclease H"/>
    <property type="match status" value="1"/>
</dbReference>
<dbReference type="Proteomes" id="UP000383932">
    <property type="component" value="Unassembled WGS sequence"/>
</dbReference>
<evidence type="ECO:0000256" key="12">
    <source>
        <dbReference type="ARBA" id="ARBA00023172"/>
    </source>
</evidence>
<evidence type="ECO:0000256" key="15">
    <source>
        <dbReference type="ARBA" id="ARBA00049244"/>
    </source>
</evidence>
<dbReference type="InterPro" id="IPR025724">
    <property type="entry name" value="GAG-pre-integrase_dom"/>
</dbReference>
<gene>
    <name evidence="18" type="ORF">CTheo_8956</name>
</gene>
<evidence type="ECO:0000256" key="8">
    <source>
        <dbReference type="ARBA" id="ARBA00022884"/>
    </source>
</evidence>
<evidence type="ECO:0000256" key="13">
    <source>
        <dbReference type="ARBA" id="ARBA00023268"/>
    </source>
</evidence>
<dbReference type="GO" id="GO:0046872">
    <property type="term" value="F:metal ion binding"/>
    <property type="evidence" value="ECO:0007669"/>
    <property type="project" value="UniProtKB-KW"/>
</dbReference>
<evidence type="ECO:0000256" key="10">
    <source>
        <dbReference type="ARBA" id="ARBA00022918"/>
    </source>
</evidence>
<evidence type="ECO:0000256" key="16">
    <source>
        <dbReference type="SAM" id="MobiDB-lite"/>
    </source>
</evidence>
<dbReference type="GO" id="GO:0005634">
    <property type="term" value="C:nucleus"/>
    <property type="evidence" value="ECO:0007669"/>
    <property type="project" value="UniProtKB-ARBA"/>
</dbReference>
<reference evidence="18 19" key="1">
    <citation type="journal article" date="2019" name="Fungal Biol. Biotechnol.">
        <title>Draft genome sequence of fastidious pathogen Ceratobasidium theobromae, which causes vascular-streak dieback in Theobroma cacao.</title>
        <authorList>
            <person name="Ali S.S."/>
            <person name="Asman A."/>
            <person name="Shao J."/>
            <person name="Firmansyah A.P."/>
            <person name="Susilo A.W."/>
            <person name="Rosmana A."/>
            <person name="McMahon P."/>
            <person name="Junaid M."/>
            <person name="Guest D."/>
            <person name="Kheng T.Y."/>
            <person name="Meinhardt L.W."/>
            <person name="Bailey B.A."/>
        </authorList>
    </citation>
    <scope>NUCLEOTIDE SEQUENCE [LARGE SCALE GENOMIC DNA]</scope>
    <source>
        <strain evidence="18 19">CT2</strain>
    </source>
</reference>
<dbReference type="Pfam" id="PF25597">
    <property type="entry name" value="SH3_retrovirus"/>
    <property type="match status" value="1"/>
</dbReference>
<comment type="caution">
    <text evidence="18">The sequence shown here is derived from an EMBL/GenBank/DDBJ whole genome shotgun (WGS) entry which is preliminary data.</text>
</comment>
<name>A0A5N5Q780_9AGAM</name>
<keyword evidence="19" id="KW-1185">Reference proteome</keyword>
<dbReference type="GO" id="GO:0003723">
    <property type="term" value="F:RNA binding"/>
    <property type="evidence" value="ECO:0007669"/>
    <property type="project" value="UniProtKB-KW"/>
</dbReference>
<evidence type="ECO:0000256" key="1">
    <source>
        <dbReference type="ARBA" id="ARBA00022578"/>
    </source>
</evidence>
<keyword evidence="9" id="KW-0229">DNA integration</keyword>
<dbReference type="AlphaFoldDB" id="A0A5N5Q780"/>
<dbReference type="EMBL" id="SSOP01000939">
    <property type="protein sequence ID" value="KAB5587605.1"/>
    <property type="molecule type" value="Genomic_DNA"/>
</dbReference>
<sequence>MHLQFATHLSHALTGLLIPVRINGIGGETNIEGRGDVRALISNGSQTTTITLRNCAHVPSFSGNLLSIKVIDRAGGSATFKNGKATIFGPDGKELGVGQRTEHGGLYKMDIQGLPSKEQAHTVRGDASGAKTWEDWHRIYGHLNQAALERLHSKNLVDGMRVITSSPRNYFCETCIKAKHHVAPFPSESTTEYQAVGEITVADVWGPARTTSLQGNRYFVSFTDAYSRFSTVAFMKSTSEVLQHYKAYEALVETQHGRKLKRVRTDNGKEFVNAALRTHAAQQGTILEETAPYSSSQNGIAERKMRTLVESARAALEQHNLPLFLWQESVAYMAYLKNRSPTRALSDATPYELFMSRKPFVRDLQEFGSECWVLDQSGKVSKLDPKSRKYRFTGFAENSRSWRYYKHDTKNVLKSRNVVFAPRTQSDLKYAEFDPEELQMAISPAEGEELEQQRAKSILPTPKQPEVPQTTSETAPPILPTLSTPEMAPAPKLDPPNEKRVTRGNRVDYTPFFSGRGSNIPKPVGIATLSGGNAEIESEWVEWAYAAIQRHDDDDHPTHKQTLTRWDSDKWQGARDEEIGNFVRFETFELVHLPPGCHALKAGWVYVIKRDANGVPTRYKARLVVKGYAQRQGIDYAEVFAHVLRGDSWP</sequence>
<dbReference type="Pfam" id="PF07727">
    <property type="entry name" value="RVT_2"/>
    <property type="match status" value="1"/>
</dbReference>
<dbReference type="InterPro" id="IPR057670">
    <property type="entry name" value="SH3_retrovirus"/>
</dbReference>
<comment type="catalytic activity">
    <reaction evidence="15">
        <text>DNA(n) + a 2'-deoxyribonucleoside 5'-triphosphate = DNA(n+1) + diphosphate</text>
        <dbReference type="Rhea" id="RHEA:22508"/>
        <dbReference type="Rhea" id="RHEA-COMP:17339"/>
        <dbReference type="Rhea" id="RHEA-COMP:17340"/>
        <dbReference type="ChEBI" id="CHEBI:33019"/>
        <dbReference type="ChEBI" id="CHEBI:61560"/>
        <dbReference type="ChEBI" id="CHEBI:173112"/>
        <dbReference type="EC" id="2.7.7.7"/>
    </reaction>
</comment>
<dbReference type="GO" id="GO:0004519">
    <property type="term" value="F:endonuclease activity"/>
    <property type="evidence" value="ECO:0007669"/>
    <property type="project" value="UniProtKB-KW"/>
</dbReference>
<evidence type="ECO:0000259" key="17">
    <source>
        <dbReference type="PROSITE" id="PS50994"/>
    </source>
</evidence>
<evidence type="ECO:0000313" key="19">
    <source>
        <dbReference type="Proteomes" id="UP000383932"/>
    </source>
</evidence>
<accession>A0A5N5Q780</accession>
<dbReference type="PANTHER" id="PTHR42648">
    <property type="entry name" value="TRANSPOSASE, PUTATIVE-RELATED"/>
    <property type="match status" value="1"/>
</dbReference>
<evidence type="ECO:0000256" key="3">
    <source>
        <dbReference type="ARBA" id="ARBA00022722"/>
    </source>
</evidence>
<keyword evidence="11" id="KW-0239">DNA-directed DNA polymerase</keyword>
<feature type="domain" description="Integrase catalytic" evidence="17">
    <location>
        <begin position="182"/>
        <end position="358"/>
    </location>
</feature>
<comment type="catalytic activity">
    <reaction evidence="14">
        <text>DNA(n) + a 2'-deoxyribonucleoside 5'-triphosphate = DNA(n+1) + diphosphate</text>
        <dbReference type="Rhea" id="RHEA:22508"/>
        <dbReference type="Rhea" id="RHEA-COMP:17339"/>
        <dbReference type="Rhea" id="RHEA-COMP:17340"/>
        <dbReference type="ChEBI" id="CHEBI:33019"/>
        <dbReference type="ChEBI" id="CHEBI:61560"/>
        <dbReference type="ChEBI" id="CHEBI:173112"/>
        <dbReference type="EC" id="2.7.7.49"/>
    </reaction>
</comment>
<dbReference type="InterPro" id="IPR001584">
    <property type="entry name" value="Integrase_cat-core"/>
</dbReference>
<evidence type="ECO:0000256" key="4">
    <source>
        <dbReference type="ARBA" id="ARBA00022723"/>
    </source>
</evidence>
<dbReference type="InterPro" id="IPR039537">
    <property type="entry name" value="Retrotran_Ty1/copia-like"/>
</dbReference>
<dbReference type="GO" id="GO:0006310">
    <property type="term" value="P:DNA recombination"/>
    <property type="evidence" value="ECO:0007669"/>
    <property type="project" value="UniProtKB-KW"/>
</dbReference>
<dbReference type="PANTHER" id="PTHR42648:SF11">
    <property type="entry name" value="TRANSPOSON TY4-P GAG-POL POLYPROTEIN"/>
    <property type="match status" value="1"/>
</dbReference>
<dbReference type="GO" id="GO:0032196">
    <property type="term" value="P:transposition"/>
    <property type="evidence" value="ECO:0007669"/>
    <property type="project" value="UniProtKB-KW"/>
</dbReference>
<feature type="region of interest" description="Disordered" evidence="16">
    <location>
        <begin position="459"/>
        <end position="503"/>
    </location>
</feature>
<evidence type="ECO:0000256" key="11">
    <source>
        <dbReference type="ARBA" id="ARBA00022932"/>
    </source>
</evidence>
<dbReference type="InterPro" id="IPR012337">
    <property type="entry name" value="RNaseH-like_sf"/>
</dbReference>
<proteinExistence type="predicted"/>
<evidence type="ECO:0000256" key="2">
    <source>
        <dbReference type="ARBA" id="ARBA00022695"/>
    </source>
</evidence>
<keyword evidence="1" id="KW-0815">Transposition</keyword>
<dbReference type="InterPro" id="IPR013103">
    <property type="entry name" value="RVT_2"/>
</dbReference>
<evidence type="ECO:0000256" key="9">
    <source>
        <dbReference type="ARBA" id="ARBA00022908"/>
    </source>
</evidence>
<dbReference type="GO" id="GO:0015074">
    <property type="term" value="P:DNA integration"/>
    <property type="evidence" value="ECO:0007669"/>
    <property type="project" value="UniProtKB-KW"/>
</dbReference>
<keyword evidence="10" id="KW-0695">RNA-directed DNA polymerase</keyword>
<evidence type="ECO:0000256" key="5">
    <source>
        <dbReference type="ARBA" id="ARBA00022759"/>
    </source>
</evidence>
<keyword evidence="3" id="KW-0540">Nuclease</keyword>
<dbReference type="InterPro" id="IPR036397">
    <property type="entry name" value="RNaseH_sf"/>
</dbReference>
<keyword evidence="6" id="KW-0378">Hydrolase</keyword>
<organism evidence="18 19">
    <name type="scientific">Ceratobasidium theobromae</name>
    <dbReference type="NCBI Taxonomy" id="1582974"/>
    <lineage>
        <taxon>Eukaryota</taxon>
        <taxon>Fungi</taxon>
        <taxon>Dikarya</taxon>
        <taxon>Basidiomycota</taxon>
        <taxon>Agaricomycotina</taxon>
        <taxon>Agaricomycetes</taxon>
        <taxon>Cantharellales</taxon>
        <taxon>Ceratobasidiaceae</taxon>
        <taxon>Ceratobasidium</taxon>
    </lineage>
</organism>
<protein>
    <submittedName>
        <fullName evidence="18">Retrovirus-related Pol polyprotein</fullName>
    </submittedName>
</protein>
<keyword evidence="7" id="KW-0460">Magnesium</keyword>
<keyword evidence="5" id="KW-0255">Endonuclease</keyword>
<evidence type="ECO:0000313" key="18">
    <source>
        <dbReference type="EMBL" id="KAB5587605.1"/>
    </source>
</evidence>
<dbReference type="GO" id="GO:0016787">
    <property type="term" value="F:hydrolase activity"/>
    <property type="evidence" value="ECO:0007669"/>
    <property type="project" value="UniProtKB-KW"/>
</dbReference>
<keyword evidence="2" id="KW-0548">Nucleotidyltransferase</keyword>